<evidence type="ECO:0000313" key="2">
    <source>
        <dbReference type="Proteomes" id="UP000223907"/>
    </source>
</evidence>
<name>A0A219MH84_9CAUD</name>
<dbReference type="EMBL" id="KT240186">
    <property type="protein sequence ID" value="ALA46490.1"/>
    <property type="molecule type" value="Genomic_DNA"/>
</dbReference>
<protein>
    <submittedName>
        <fullName evidence="1">Uncharacterized protein</fullName>
    </submittedName>
</protein>
<reference evidence="1 2" key="1">
    <citation type="submission" date="2015-07" db="EMBL/GenBank/DDBJ databases">
        <title>Bateriophages against Dickeya spp. of Phalaenopsis orchids.</title>
        <authorList>
            <person name="Dreo T."/>
            <person name="Naglic T."/>
            <person name="Alic S."/>
            <person name="Peterka M."/>
            <person name="Ravnikar M."/>
        </authorList>
    </citation>
    <scope>NUCLEOTIDE SEQUENCE [LARGE SCALE GENOMIC DNA]</scope>
</reference>
<organism evidence="1 2">
    <name type="scientific">Dickeya phage BF25/12</name>
    <dbReference type="NCBI Taxonomy" id="1698708"/>
    <lineage>
        <taxon>Viruses</taxon>
        <taxon>Duplodnaviria</taxon>
        <taxon>Heunggongvirae</taxon>
        <taxon>Uroviricota</taxon>
        <taxon>Caudoviricetes</taxon>
        <taxon>Autographivirales</taxon>
        <taxon>Autoscriptoviridae</taxon>
        <taxon>Corkvirinae</taxon>
        <taxon>Stompvirus</taxon>
        <taxon>Stompvirus BF2512</taxon>
    </lineage>
</organism>
<proteinExistence type="predicted"/>
<evidence type="ECO:0000313" key="1">
    <source>
        <dbReference type="EMBL" id="ALA46490.1"/>
    </source>
</evidence>
<accession>A0A219MH84</accession>
<keyword evidence="2" id="KW-1185">Reference proteome</keyword>
<gene>
    <name evidence="1" type="ORF">BF2512_33</name>
</gene>
<sequence length="73" mass="8154">MPLLSKTDLVVSGALHETHLNVMPEAKHCTYELVQHLNGSEPVEPGVETIYLNRDQAVLIAKTILRNEGYNIE</sequence>
<dbReference type="Proteomes" id="UP000223907">
    <property type="component" value="Segment"/>
</dbReference>